<name>A0A2Z4Y6X5_SUMC1</name>
<feature type="compositionally biased region" description="Basic and acidic residues" evidence="1">
    <location>
        <begin position="20"/>
        <end position="30"/>
    </location>
</feature>
<dbReference type="Proteomes" id="UP000262583">
    <property type="component" value="Chromosome"/>
</dbReference>
<dbReference type="EMBL" id="CP030759">
    <property type="protein sequence ID" value="AXA36964.1"/>
    <property type="molecule type" value="Genomic_DNA"/>
</dbReference>
<evidence type="ECO:0000256" key="1">
    <source>
        <dbReference type="SAM" id="MobiDB-lite"/>
    </source>
</evidence>
<evidence type="ECO:0000313" key="3">
    <source>
        <dbReference type="Proteomes" id="UP000262583"/>
    </source>
</evidence>
<feature type="compositionally biased region" description="Basic and acidic residues" evidence="1">
    <location>
        <begin position="1"/>
        <end position="12"/>
    </location>
</feature>
<protein>
    <submittedName>
        <fullName evidence="2">Uncharacterized protein</fullName>
    </submittedName>
</protein>
<accession>A0A2Z4Y6X5</accession>
<organism evidence="2 3">
    <name type="scientific">Sumerlaea chitinivorans</name>
    <dbReference type="NCBI Taxonomy" id="2250252"/>
    <lineage>
        <taxon>Bacteria</taxon>
        <taxon>Candidatus Sumerlaeota</taxon>
        <taxon>Candidatus Sumerlaeia</taxon>
        <taxon>Candidatus Sumerlaeales</taxon>
        <taxon>Candidatus Sumerlaeaceae</taxon>
        <taxon>Candidatus Sumerlaea</taxon>
    </lineage>
</organism>
<dbReference type="AlphaFoldDB" id="A0A2Z4Y6X5"/>
<proteinExistence type="predicted"/>
<dbReference type="KEGG" id="schv:BRCON_2187"/>
<evidence type="ECO:0000313" key="2">
    <source>
        <dbReference type="EMBL" id="AXA36964.1"/>
    </source>
</evidence>
<reference evidence="2 3" key="1">
    <citation type="submission" date="2018-05" db="EMBL/GenBank/DDBJ databases">
        <title>A metagenomic window into the 2 km-deep terrestrial subsurface aquifer revealed taxonomically and functionally diverse microbial community comprising novel uncultured bacterial lineages.</title>
        <authorList>
            <person name="Kadnikov V.V."/>
            <person name="Mardanov A.V."/>
            <person name="Beletsky A.V."/>
            <person name="Banks D."/>
            <person name="Pimenov N.V."/>
            <person name="Frank Y.A."/>
            <person name="Karnachuk O.V."/>
            <person name="Ravin N.V."/>
        </authorList>
    </citation>
    <scope>NUCLEOTIDE SEQUENCE [LARGE SCALE GENOMIC DNA]</scope>
    <source>
        <strain evidence="2">BY</strain>
    </source>
</reference>
<gene>
    <name evidence="2" type="ORF">BRCON_2187</name>
</gene>
<sequence>MKISREEREGAKAKGQKSKKISDARVKGEPSRSLQLRVRSPLFRPGVVASFFLTLRKLSVNA</sequence>
<feature type="region of interest" description="Disordered" evidence="1">
    <location>
        <begin position="1"/>
        <end position="32"/>
    </location>
</feature>